<accession>A0A2N9F7F8</accession>
<organism evidence="2">
    <name type="scientific">Fagus sylvatica</name>
    <name type="common">Beechnut</name>
    <dbReference type="NCBI Taxonomy" id="28930"/>
    <lineage>
        <taxon>Eukaryota</taxon>
        <taxon>Viridiplantae</taxon>
        <taxon>Streptophyta</taxon>
        <taxon>Embryophyta</taxon>
        <taxon>Tracheophyta</taxon>
        <taxon>Spermatophyta</taxon>
        <taxon>Magnoliopsida</taxon>
        <taxon>eudicotyledons</taxon>
        <taxon>Gunneridae</taxon>
        <taxon>Pentapetalae</taxon>
        <taxon>rosids</taxon>
        <taxon>fabids</taxon>
        <taxon>Fagales</taxon>
        <taxon>Fagaceae</taxon>
        <taxon>Fagus</taxon>
    </lineage>
</organism>
<dbReference type="AlphaFoldDB" id="A0A2N9F7F8"/>
<name>A0A2N9F7F8_FAGSY</name>
<dbReference type="EMBL" id="OIVN01000622">
    <property type="protein sequence ID" value="SPC83092.1"/>
    <property type="molecule type" value="Genomic_DNA"/>
</dbReference>
<feature type="compositionally biased region" description="Basic and acidic residues" evidence="1">
    <location>
        <begin position="71"/>
        <end position="84"/>
    </location>
</feature>
<reference evidence="2" key="1">
    <citation type="submission" date="2018-02" db="EMBL/GenBank/DDBJ databases">
        <authorList>
            <person name="Cohen D.B."/>
            <person name="Kent A.D."/>
        </authorList>
    </citation>
    <scope>NUCLEOTIDE SEQUENCE</scope>
</reference>
<evidence type="ECO:0000313" key="3">
    <source>
        <dbReference type="EMBL" id="SPD05590.1"/>
    </source>
</evidence>
<sequence length="219" mass="24166">MTPNPLSSEHPRPLEITPTVRLNLVVKKEVHRRSHEPPLGSSEAHLNKIGTEEKERKQNQKGGGGGSAGSDQDRTKEKEKVERGGGWVTRRDLIIPATISLTRSYETGQTQTRKRCVAAWVCRLESNPLISTGLAFVKSWDLESNLGKGRGRLVAKLQEWDTHLDNGGVDIDEFDVVVDEVGVVVIDEVDKLRANEDLVGLKLRLECVQGDTKVGSSEV</sequence>
<evidence type="ECO:0000313" key="2">
    <source>
        <dbReference type="EMBL" id="SPC83092.1"/>
    </source>
</evidence>
<gene>
    <name evidence="2" type="ORF">FSB_LOCUS10974</name>
    <name evidence="3" type="ORF">FSB_LOCUS33472</name>
</gene>
<protein>
    <submittedName>
        <fullName evidence="2">Uncharacterized protein</fullName>
    </submittedName>
</protein>
<feature type="region of interest" description="Disordered" evidence="1">
    <location>
        <begin position="27"/>
        <end position="84"/>
    </location>
</feature>
<proteinExistence type="predicted"/>
<evidence type="ECO:0000256" key="1">
    <source>
        <dbReference type="SAM" id="MobiDB-lite"/>
    </source>
</evidence>
<dbReference type="EMBL" id="OIVN01002678">
    <property type="protein sequence ID" value="SPD05590.1"/>
    <property type="molecule type" value="Genomic_DNA"/>
</dbReference>